<feature type="non-terminal residue" evidence="1">
    <location>
        <position position="114"/>
    </location>
</feature>
<gene>
    <name evidence="1" type="primary">Cabin1</name>
    <name evidence="1" type="ORF">Anas_06280</name>
</gene>
<keyword evidence="2" id="KW-1185">Reference proteome</keyword>
<proteinExistence type="predicted"/>
<accession>A0A5N5TE33</accession>
<evidence type="ECO:0000313" key="2">
    <source>
        <dbReference type="Proteomes" id="UP000326759"/>
    </source>
</evidence>
<protein>
    <submittedName>
        <fullName evidence="1">Calcineurin-binding protein cabin-1</fullName>
    </submittedName>
</protein>
<organism evidence="1 2">
    <name type="scientific">Armadillidium nasatum</name>
    <dbReference type="NCBI Taxonomy" id="96803"/>
    <lineage>
        <taxon>Eukaryota</taxon>
        <taxon>Metazoa</taxon>
        <taxon>Ecdysozoa</taxon>
        <taxon>Arthropoda</taxon>
        <taxon>Crustacea</taxon>
        <taxon>Multicrustacea</taxon>
        <taxon>Malacostraca</taxon>
        <taxon>Eumalacostraca</taxon>
        <taxon>Peracarida</taxon>
        <taxon>Isopoda</taxon>
        <taxon>Oniscidea</taxon>
        <taxon>Crinocheta</taxon>
        <taxon>Armadillidiidae</taxon>
        <taxon>Armadillidium</taxon>
    </lineage>
</organism>
<dbReference type="Proteomes" id="UP000326759">
    <property type="component" value="Unassembled WGS sequence"/>
</dbReference>
<name>A0A5N5TE33_9CRUS</name>
<evidence type="ECO:0000313" key="1">
    <source>
        <dbReference type="EMBL" id="KAB7504926.1"/>
    </source>
</evidence>
<sequence>MSNVLLKAFSNLKTTQEINSYIEDLFESNKLPSWTVEIIPILQNWVTKMEMYYVQFLFLGSCRDIYLNMQASDIPEILNIYMKLNNLVDITTKWEIPDNLLKIAFWESVNELHM</sequence>
<comment type="caution">
    <text evidence="1">The sequence shown here is derived from an EMBL/GenBank/DDBJ whole genome shotgun (WGS) entry which is preliminary data.</text>
</comment>
<dbReference type="EMBL" id="SEYY01002096">
    <property type="protein sequence ID" value="KAB7504926.1"/>
    <property type="molecule type" value="Genomic_DNA"/>
</dbReference>
<reference evidence="1 2" key="1">
    <citation type="journal article" date="2019" name="PLoS Biol.">
        <title>Sex chromosomes control vertical transmission of feminizing Wolbachia symbionts in an isopod.</title>
        <authorList>
            <person name="Becking T."/>
            <person name="Chebbi M.A."/>
            <person name="Giraud I."/>
            <person name="Moumen B."/>
            <person name="Laverre T."/>
            <person name="Caubet Y."/>
            <person name="Peccoud J."/>
            <person name="Gilbert C."/>
            <person name="Cordaux R."/>
        </authorList>
    </citation>
    <scope>NUCLEOTIDE SEQUENCE [LARGE SCALE GENOMIC DNA]</scope>
    <source>
        <strain evidence="1">ANa2</strain>
        <tissue evidence="1">Whole body excluding digestive tract and cuticle</tissue>
    </source>
</reference>
<dbReference type="AlphaFoldDB" id="A0A5N5TE33"/>